<feature type="compositionally biased region" description="Basic residues" evidence="1">
    <location>
        <begin position="1"/>
        <end position="10"/>
    </location>
</feature>
<reference evidence="2 3" key="1">
    <citation type="submission" date="2018-02" db="EMBL/GenBank/DDBJ databases">
        <title>The genomes of Aspergillus section Nigri reveals drivers in fungal speciation.</title>
        <authorList>
            <consortium name="DOE Joint Genome Institute"/>
            <person name="Vesth T.C."/>
            <person name="Nybo J."/>
            <person name="Theobald S."/>
            <person name="Brandl J."/>
            <person name="Frisvad J.C."/>
            <person name="Nielsen K.F."/>
            <person name="Lyhne E.K."/>
            <person name="Kogle M.E."/>
            <person name="Kuo A."/>
            <person name="Riley R."/>
            <person name="Clum A."/>
            <person name="Nolan M."/>
            <person name="Lipzen A."/>
            <person name="Salamov A."/>
            <person name="Henrissat B."/>
            <person name="Wiebenga A."/>
            <person name="De vries R.P."/>
            <person name="Grigoriev I.V."/>
            <person name="Mortensen U.H."/>
            <person name="Andersen M.R."/>
            <person name="Baker S.E."/>
        </authorList>
    </citation>
    <scope>NUCLEOTIDE SEQUENCE [LARGE SCALE GENOMIC DNA]</scope>
    <source>
        <strain evidence="2 3">CBS 121593</strain>
    </source>
</reference>
<evidence type="ECO:0000313" key="3">
    <source>
        <dbReference type="Proteomes" id="UP000249402"/>
    </source>
</evidence>
<dbReference type="EMBL" id="KZ824429">
    <property type="protein sequence ID" value="RAL03088.1"/>
    <property type="molecule type" value="Genomic_DNA"/>
</dbReference>
<name>A0A395H880_9EURO</name>
<accession>A0A395H880</accession>
<dbReference type="Proteomes" id="UP000249402">
    <property type="component" value="Unassembled WGS sequence"/>
</dbReference>
<dbReference type="GeneID" id="37219566"/>
<feature type="region of interest" description="Disordered" evidence="1">
    <location>
        <begin position="1"/>
        <end position="41"/>
    </location>
</feature>
<dbReference type="AlphaFoldDB" id="A0A395H880"/>
<gene>
    <name evidence="2" type="ORF">BO80DRAFT_25737</name>
</gene>
<evidence type="ECO:0000256" key="1">
    <source>
        <dbReference type="SAM" id="MobiDB-lite"/>
    </source>
</evidence>
<sequence length="160" mass="18108">MKVRSHHLQSLRKDLELYRQPPEKLNRTPSPNQSNSSQLASHLTLTSSLSVHTYVAMANETPLERDGGRGNDSYTNVARGLSPLPIPIKHTSNNYLTPPHVPTYLPTYLSPVRRKIILNVQGRFLSRVGTGYNTSRSLPPREIREESTTFASLTRICKWM</sequence>
<organism evidence="2 3">
    <name type="scientific">Aspergillus ibericus CBS 121593</name>
    <dbReference type="NCBI Taxonomy" id="1448316"/>
    <lineage>
        <taxon>Eukaryota</taxon>
        <taxon>Fungi</taxon>
        <taxon>Dikarya</taxon>
        <taxon>Ascomycota</taxon>
        <taxon>Pezizomycotina</taxon>
        <taxon>Eurotiomycetes</taxon>
        <taxon>Eurotiomycetidae</taxon>
        <taxon>Eurotiales</taxon>
        <taxon>Aspergillaceae</taxon>
        <taxon>Aspergillus</taxon>
        <taxon>Aspergillus subgen. Circumdati</taxon>
    </lineage>
</organism>
<feature type="compositionally biased region" description="Basic and acidic residues" evidence="1">
    <location>
        <begin position="11"/>
        <end position="26"/>
    </location>
</feature>
<proteinExistence type="predicted"/>
<protein>
    <submittedName>
        <fullName evidence="2">Uncharacterized protein</fullName>
    </submittedName>
</protein>
<keyword evidence="3" id="KW-1185">Reference proteome</keyword>
<dbReference type="VEuPathDB" id="FungiDB:BO80DRAFT_25737"/>
<evidence type="ECO:0000313" key="2">
    <source>
        <dbReference type="EMBL" id="RAL03088.1"/>
    </source>
</evidence>
<dbReference type="RefSeq" id="XP_025577415.1">
    <property type="nucleotide sequence ID" value="XM_025714701.1"/>
</dbReference>